<accession>A0ABV9YI11</accession>
<reference evidence="2" key="1">
    <citation type="journal article" date="2019" name="Int. J. Syst. Evol. Microbiol.">
        <title>The Global Catalogue of Microorganisms (GCM) 10K type strain sequencing project: providing services to taxonomists for standard genome sequencing and annotation.</title>
        <authorList>
            <consortium name="The Broad Institute Genomics Platform"/>
            <consortium name="The Broad Institute Genome Sequencing Center for Infectious Disease"/>
            <person name="Wu L."/>
            <person name="Ma J."/>
        </authorList>
    </citation>
    <scope>NUCLEOTIDE SEQUENCE [LARGE SCALE GENOMIC DNA]</scope>
    <source>
        <strain evidence="2">CGMCC 4.7093</strain>
    </source>
</reference>
<dbReference type="Proteomes" id="UP001595947">
    <property type="component" value="Unassembled WGS sequence"/>
</dbReference>
<comment type="caution">
    <text evidence="1">The sequence shown here is derived from an EMBL/GenBank/DDBJ whole genome shotgun (WGS) entry which is preliminary data.</text>
</comment>
<protein>
    <submittedName>
        <fullName evidence="1">Uncharacterized protein</fullName>
    </submittedName>
</protein>
<dbReference type="EMBL" id="JBHSIV010000003">
    <property type="protein sequence ID" value="MFC5061472.1"/>
    <property type="molecule type" value="Genomic_DNA"/>
</dbReference>
<organism evidence="1 2">
    <name type="scientific">Actinomycetospora atypica</name>
    <dbReference type="NCBI Taxonomy" id="1290095"/>
    <lineage>
        <taxon>Bacteria</taxon>
        <taxon>Bacillati</taxon>
        <taxon>Actinomycetota</taxon>
        <taxon>Actinomycetes</taxon>
        <taxon>Pseudonocardiales</taxon>
        <taxon>Pseudonocardiaceae</taxon>
        <taxon>Actinomycetospora</taxon>
    </lineage>
</organism>
<dbReference type="RefSeq" id="WP_378034815.1">
    <property type="nucleotide sequence ID" value="NZ_JBHSIV010000003.1"/>
</dbReference>
<evidence type="ECO:0000313" key="2">
    <source>
        <dbReference type="Proteomes" id="UP001595947"/>
    </source>
</evidence>
<evidence type="ECO:0000313" key="1">
    <source>
        <dbReference type="EMBL" id="MFC5061472.1"/>
    </source>
</evidence>
<name>A0ABV9YI11_9PSEU</name>
<proteinExistence type="predicted"/>
<gene>
    <name evidence="1" type="ORF">ACFPBZ_04590</name>
</gene>
<keyword evidence="2" id="KW-1185">Reference proteome</keyword>
<sequence>MPRRRLVVVLVAGAAVALVAVVVAGVVVGLWLRRDTGPDRGVTASPTASDVASALAFCDLAPLPPGAVAGPLRREQGIDGLVVLRIAAVDPVGDWLAAGGLPAPAPATTTADVEFGPDLPAGTPVVAQHRVQRPGGGIVYRSAVLGPGAVEVRCFET</sequence>